<keyword evidence="1" id="KW-0175">Coiled coil</keyword>
<accession>A0A0R3RW17</accession>
<keyword evidence="2" id="KW-1185">Reference proteome</keyword>
<evidence type="ECO:0000313" key="2">
    <source>
        <dbReference type="Proteomes" id="UP000050640"/>
    </source>
</evidence>
<evidence type="ECO:0000256" key="1">
    <source>
        <dbReference type="SAM" id="Coils"/>
    </source>
</evidence>
<name>A0A0R3RW17_9BILA</name>
<dbReference type="WBParaSite" id="EEL_0000633201-mRNA-1">
    <property type="protein sequence ID" value="EEL_0000633201-mRNA-1"/>
    <property type="gene ID" value="EEL_0000633201"/>
</dbReference>
<reference evidence="3" key="1">
    <citation type="submission" date="2017-02" db="UniProtKB">
        <authorList>
            <consortium name="WormBaseParasite"/>
        </authorList>
    </citation>
    <scope>IDENTIFICATION</scope>
</reference>
<organism evidence="2 3">
    <name type="scientific">Elaeophora elaphi</name>
    <dbReference type="NCBI Taxonomy" id="1147741"/>
    <lineage>
        <taxon>Eukaryota</taxon>
        <taxon>Metazoa</taxon>
        <taxon>Ecdysozoa</taxon>
        <taxon>Nematoda</taxon>
        <taxon>Chromadorea</taxon>
        <taxon>Rhabditida</taxon>
        <taxon>Spirurina</taxon>
        <taxon>Spiruromorpha</taxon>
        <taxon>Filarioidea</taxon>
        <taxon>Onchocercidae</taxon>
        <taxon>Elaeophora</taxon>
    </lineage>
</organism>
<evidence type="ECO:0000313" key="3">
    <source>
        <dbReference type="WBParaSite" id="EEL_0000633201-mRNA-1"/>
    </source>
</evidence>
<dbReference type="AlphaFoldDB" id="A0A0R3RW17"/>
<dbReference type="Proteomes" id="UP000050640">
    <property type="component" value="Unplaced"/>
</dbReference>
<protein>
    <submittedName>
        <fullName evidence="3">HOOK domain-containing protein</fullName>
    </submittedName>
</protein>
<dbReference type="STRING" id="1147741.A0A0R3RW17"/>
<proteinExistence type="predicted"/>
<feature type="coiled-coil region" evidence="1">
    <location>
        <begin position="2"/>
        <end position="137"/>
    </location>
</feature>
<sequence length="180" mass="21200">MMDENKNEIELLRIENKDLAAKLETLKQKRKDDYPKLTEYERSVAELEALREFKIKLVESNSKLQRQLQEKEKELVELSKVSQEKLQRLSELEDQLEMIAIEREMAEEKAELLQTDIEIEKQRVQELEMELNLLRNESSPRGDDISQGGTLQINDLLKDNGMQLKMVECQNTKLREAIVR</sequence>